<comment type="caution">
    <text evidence="2">The sequence shown here is derived from an EMBL/GenBank/DDBJ whole genome shotgun (WGS) entry which is preliminary data.</text>
</comment>
<dbReference type="Proteomes" id="UP001265700">
    <property type="component" value="Unassembled WGS sequence"/>
</dbReference>
<feature type="compositionally biased region" description="Basic and acidic residues" evidence="1">
    <location>
        <begin position="58"/>
        <end position="69"/>
    </location>
</feature>
<protein>
    <submittedName>
        <fullName evidence="2">Uncharacterized protein</fullName>
    </submittedName>
</protein>
<gene>
    <name evidence="2" type="ORF">J2W49_001434</name>
</gene>
<keyword evidence="3" id="KW-1185">Reference proteome</keyword>
<feature type="compositionally biased region" description="Basic and acidic residues" evidence="1">
    <location>
        <begin position="22"/>
        <end position="31"/>
    </location>
</feature>
<proteinExistence type="predicted"/>
<accession>A0ABU1WJM6</accession>
<organism evidence="2 3">
    <name type="scientific">Hydrogenophaga palleronii</name>
    <dbReference type="NCBI Taxonomy" id="65655"/>
    <lineage>
        <taxon>Bacteria</taxon>
        <taxon>Pseudomonadati</taxon>
        <taxon>Pseudomonadota</taxon>
        <taxon>Betaproteobacteria</taxon>
        <taxon>Burkholderiales</taxon>
        <taxon>Comamonadaceae</taxon>
        <taxon>Hydrogenophaga</taxon>
    </lineage>
</organism>
<evidence type="ECO:0000313" key="3">
    <source>
        <dbReference type="Proteomes" id="UP001265700"/>
    </source>
</evidence>
<reference evidence="2 3" key="1">
    <citation type="submission" date="2023-07" db="EMBL/GenBank/DDBJ databases">
        <title>Sorghum-associated microbial communities from plants grown in Nebraska, USA.</title>
        <authorList>
            <person name="Schachtman D."/>
        </authorList>
    </citation>
    <scope>NUCLEOTIDE SEQUENCE [LARGE SCALE GENOMIC DNA]</scope>
    <source>
        <strain evidence="2 3">4249</strain>
    </source>
</reference>
<dbReference type="EMBL" id="JAVDWU010000002">
    <property type="protein sequence ID" value="MDR7149485.1"/>
    <property type="molecule type" value="Genomic_DNA"/>
</dbReference>
<evidence type="ECO:0000256" key="1">
    <source>
        <dbReference type="SAM" id="MobiDB-lite"/>
    </source>
</evidence>
<name>A0ABU1WJM6_9BURK</name>
<evidence type="ECO:0000313" key="2">
    <source>
        <dbReference type="EMBL" id="MDR7149485.1"/>
    </source>
</evidence>
<sequence>MGGTSQGEAPPVPPGYGDGSDDPIKLRREGDIPSSNKLEEDNASLEDTDTTNTPIPELKPDIGLHSKEP</sequence>
<dbReference type="RefSeq" id="WP_310313514.1">
    <property type="nucleotide sequence ID" value="NZ_JAVDWU010000002.1"/>
</dbReference>
<feature type="region of interest" description="Disordered" evidence="1">
    <location>
        <begin position="1"/>
        <end position="69"/>
    </location>
</feature>